<keyword evidence="2" id="KW-0472">Membrane</keyword>
<evidence type="ECO:0000313" key="4">
    <source>
        <dbReference type="Proteomes" id="UP001152803"/>
    </source>
</evidence>
<dbReference type="OrthoDB" id="8886722at2759"/>
<evidence type="ECO:0000256" key="2">
    <source>
        <dbReference type="SAM" id="Phobius"/>
    </source>
</evidence>
<feature type="coiled-coil region" evidence="1">
    <location>
        <begin position="449"/>
        <end position="490"/>
    </location>
</feature>
<comment type="caution">
    <text evidence="3">The sequence shown here is derived from an EMBL/GenBank/DDBJ whole genome shotgun (WGS) entry which is preliminary data.</text>
</comment>
<evidence type="ECO:0000256" key="1">
    <source>
        <dbReference type="SAM" id="Coils"/>
    </source>
</evidence>
<name>A0A9Q1HWI0_CONCO</name>
<dbReference type="EMBL" id="JAFJMO010000010">
    <property type="protein sequence ID" value="KAJ8265851.1"/>
    <property type="molecule type" value="Genomic_DNA"/>
</dbReference>
<dbReference type="PANTHER" id="PTHR15715">
    <property type="entry name" value="CENTROSOMAL PROTEIN OF 170 KDA"/>
    <property type="match status" value="1"/>
</dbReference>
<reference evidence="3" key="1">
    <citation type="journal article" date="2023" name="Science">
        <title>Genome structures resolve the early diversification of teleost fishes.</title>
        <authorList>
            <person name="Parey E."/>
            <person name="Louis A."/>
            <person name="Montfort J."/>
            <person name="Bouchez O."/>
            <person name="Roques C."/>
            <person name="Iampietro C."/>
            <person name="Lluch J."/>
            <person name="Castinel A."/>
            <person name="Donnadieu C."/>
            <person name="Desvignes T."/>
            <person name="Floi Bucao C."/>
            <person name="Jouanno E."/>
            <person name="Wen M."/>
            <person name="Mejri S."/>
            <person name="Dirks R."/>
            <person name="Jansen H."/>
            <person name="Henkel C."/>
            <person name="Chen W.J."/>
            <person name="Zahm M."/>
            <person name="Cabau C."/>
            <person name="Klopp C."/>
            <person name="Thompson A.W."/>
            <person name="Robinson-Rechavi M."/>
            <person name="Braasch I."/>
            <person name="Lecointre G."/>
            <person name="Bobe J."/>
            <person name="Postlethwait J.H."/>
            <person name="Berthelot C."/>
            <person name="Roest Crollius H."/>
            <person name="Guiguen Y."/>
        </authorList>
    </citation>
    <scope>NUCLEOTIDE SEQUENCE</scope>
    <source>
        <tissue evidence="3">Blood</tissue>
    </source>
</reference>
<protein>
    <recommendedName>
        <fullName evidence="5">TRAF3 interacting protein 3</fullName>
    </recommendedName>
</protein>
<evidence type="ECO:0008006" key="5">
    <source>
        <dbReference type="Google" id="ProtNLM"/>
    </source>
</evidence>
<gene>
    <name evidence="3" type="ORF">COCON_G00149500</name>
</gene>
<organism evidence="3 4">
    <name type="scientific">Conger conger</name>
    <name type="common">Conger eel</name>
    <name type="synonym">Muraena conger</name>
    <dbReference type="NCBI Taxonomy" id="82655"/>
    <lineage>
        <taxon>Eukaryota</taxon>
        <taxon>Metazoa</taxon>
        <taxon>Chordata</taxon>
        <taxon>Craniata</taxon>
        <taxon>Vertebrata</taxon>
        <taxon>Euteleostomi</taxon>
        <taxon>Actinopterygii</taxon>
        <taxon>Neopterygii</taxon>
        <taxon>Teleostei</taxon>
        <taxon>Anguilliformes</taxon>
        <taxon>Congridae</taxon>
        <taxon>Conger</taxon>
    </lineage>
</organism>
<feature type="coiled-coil region" evidence="1">
    <location>
        <begin position="260"/>
        <end position="396"/>
    </location>
</feature>
<keyword evidence="4" id="KW-1185">Reference proteome</keyword>
<feature type="transmembrane region" description="Helical" evidence="2">
    <location>
        <begin position="499"/>
        <end position="519"/>
    </location>
</feature>
<dbReference type="CDD" id="cd21912">
    <property type="entry name" value="CC1_T3JAM"/>
    <property type="match status" value="1"/>
</dbReference>
<dbReference type="PANTHER" id="PTHR15715:SF21">
    <property type="entry name" value="TRAF3-INTERACTING JNK-ACTIVATING MODULATOR"/>
    <property type="match status" value="1"/>
</dbReference>
<dbReference type="Proteomes" id="UP001152803">
    <property type="component" value="Unassembled WGS sequence"/>
</dbReference>
<evidence type="ECO:0000313" key="3">
    <source>
        <dbReference type="EMBL" id="KAJ8265851.1"/>
    </source>
</evidence>
<sequence>MAAISPARRGRPLADYDEKVDYRVSKHECLRNRNNSTYCRSPGRQNEAEIQKTELQKKRQLEFLKRRQIDDTETPLVSQELKTKEPKVTLRANSRRPPLLNRRSIVRAQDLGIFWPDVHSVEQWEAAFASPGGLSPNPALLPSPAPRTFPLLLKTLDIQKRDRGVQATSTPDTRDTSAQTAPGLITVKESDIQQLTDYLQEALRREECLKKKLALLQCHATSLLQSSDKLWTSRCDEDLMRSQIGVLESQLQICTQKLSRDGVKKLVLQMEEQRRAYEQKALAALQRAMVEKTEAEDTAESLQMALQAAREESSQWQSLYEDLKDNCGQLRSNQELSTDLLHQQQNQLERAVGQEASLREQLAALQHESVELHSRIAFLEEDNRVKIEQLQEMREKLCRFEDPSLTGNVFQTSSRETWGSIAQLRVSEGRAAISQLPQDGAQLQALEKLGMKERECVELRAELEAMEHECHTCQSRLTQCREELRQLNARRSKRRCSTWLGVALLLLLVVICMAVLCVYHPPFGNSLQGLYRVLQERIEQYLHEMASPELSGCYRPI</sequence>
<proteinExistence type="predicted"/>
<keyword evidence="2" id="KW-0812">Transmembrane</keyword>
<keyword evidence="1" id="KW-0175">Coiled coil</keyword>
<keyword evidence="2" id="KW-1133">Transmembrane helix</keyword>
<dbReference type="InterPro" id="IPR051176">
    <property type="entry name" value="Cent_Immune-Sig_Mod"/>
</dbReference>
<accession>A0A9Q1HWI0</accession>
<dbReference type="AlphaFoldDB" id="A0A9Q1HWI0"/>